<comment type="subcellular location">
    <subcellularLocation>
        <location evidence="1">Membrane</location>
        <topology evidence="1">Single-pass type I membrane protein</topology>
    </subcellularLocation>
    <subcellularLocation>
        <location evidence="2">Secreted</location>
        <location evidence="2">Extracellular space</location>
        <location evidence="2">Extracellular matrix</location>
    </subcellularLocation>
</comment>
<comment type="caution">
    <text evidence="21">The sequence shown here is derived from an EMBL/GenBank/DDBJ whole genome shotgun (WGS) entry which is preliminary data.</text>
</comment>
<keyword evidence="3" id="KW-0964">Secreted</keyword>
<dbReference type="SMART" id="SM00408">
    <property type="entry name" value="IGc2"/>
    <property type="match status" value="1"/>
</dbReference>
<dbReference type="PRINTS" id="PR01217">
    <property type="entry name" value="PRICHEXTENSN"/>
</dbReference>
<evidence type="ECO:0000256" key="14">
    <source>
        <dbReference type="ARBA" id="ARBA00023170"/>
    </source>
</evidence>
<dbReference type="FunFam" id="2.20.100.10:FF:000001">
    <property type="entry name" value="semaphorin-5A isoform X1"/>
    <property type="match status" value="2"/>
</dbReference>
<feature type="region of interest" description="Disordered" evidence="17">
    <location>
        <begin position="354"/>
        <end position="472"/>
    </location>
</feature>
<dbReference type="GO" id="GO:0005509">
    <property type="term" value="F:calcium ion binding"/>
    <property type="evidence" value="ECO:0007669"/>
    <property type="project" value="InterPro"/>
</dbReference>
<dbReference type="InterPro" id="IPR013783">
    <property type="entry name" value="Ig-like_fold"/>
</dbReference>
<dbReference type="PROSITE" id="PS50835">
    <property type="entry name" value="IG_LIKE"/>
    <property type="match status" value="1"/>
</dbReference>
<dbReference type="EMBL" id="QCYY01001167">
    <property type="protein sequence ID" value="ROT80008.1"/>
    <property type="molecule type" value="Genomic_DNA"/>
</dbReference>
<keyword evidence="6" id="KW-0254">Endocytosis</keyword>
<dbReference type="SUPFAM" id="SSF57184">
    <property type="entry name" value="Growth factor receptor domain"/>
    <property type="match status" value="1"/>
</dbReference>
<keyword evidence="5 16" id="KW-0245">EGF-like domain</keyword>
<dbReference type="FunFam" id="2.20.100.10:FF:000007">
    <property type="entry name" value="Thrombospondin 1"/>
    <property type="match status" value="1"/>
</dbReference>
<keyword evidence="14" id="KW-0675">Receptor</keyword>
<keyword evidence="9" id="KW-0677">Repeat</keyword>
<dbReference type="Pfam" id="PF07679">
    <property type="entry name" value="I-set"/>
    <property type="match status" value="1"/>
</dbReference>
<dbReference type="CDD" id="cd00054">
    <property type="entry name" value="EGF_CA"/>
    <property type="match status" value="5"/>
</dbReference>
<evidence type="ECO:0000256" key="15">
    <source>
        <dbReference type="ARBA" id="ARBA00023180"/>
    </source>
</evidence>
<evidence type="ECO:0000256" key="7">
    <source>
        <dbReference type="ARBA" id="ARBA00022692"/>
    </source>
</evidence>
<evidence type="ECO:0000256" key="11">
    <source>
        <dbReference type="ARBA" id="ARBA00022989"/>
    </source>
</evidence>
<evidence type="ECO:0000256" key="3">
    <source>
        <dbReference type="ARBA" id="ARBA00022525"/>
    </source>
</evidence>
<dbReference type="FunFam" id="2.10.25.10:FF:000009">
    <property type="entry name" value="Low-density lipoprotein receptor isoform 1"/>
    <property type="match status" value="1"/>
</dbReference>
<evidence type="ECO:0000256" key="4">
    <source>
        <dbReference type="ARBA" id="ARBA00022530"/>
    </source>
</evidence>
<dbReference type="InterPro" id="IPR018097">
    <property type="entry name" value="EGF_Ca-bd_CS"/>
</dbReference>
<evidence type="ECO:0000256" key="1">
    <source>
        <dbReference type="ARBA" id="ARBA00004479"/>
    </source>
</evidence>
<dbReference type="InterPro" id="IPR009030">
    <property type="entry name" value="Growth_fac_rcpt_cys_sf"/>
</dbReference>
<comment type="caution">
    <text evidence="16">Lacks conserved residue(s) required for the propagation of feature annotation.</text>
</comment>
<dbReference type="PROSITE" id="PS50026">
    <property type="entry name" value="EGF_3"/>
    <property type="match status" value="4"/>
</dbReference>
<keyword evidence="11" id="KW-1133">Transmembrane helix</keyword>
<evidence type="ECO:0000256" key="9">
    <source>
        <dbReference type="ARBA" id="ARBA00022737"/>
    </source>
</evidence>
<feature type="region of interest" description="Disordered" evidence="17">
    <location>
        <begin position="1"/>
        <end position="23"/>
    </location>
</feature>
<evidence type="ECO:0000256" key="2">
    <source>
        <dbReference type="ARBA" id="ARBA00004498"/>
    </source>
</evidence>
<reference evidence="21 22" key="1">
    <citation type="submission" date="2018-04" db="EMBL/GenBank/DDBJ databases">
        <authorList>
            <person name="Zhang X."/>
            <person name="Yuan J."/>
            <person name="Li F."/>
            <person name="Xiang J."/>
        </authorList>
    </citation>
    <scope>NUCLEOTIDE SEQUENCE [LARGE SCALE GENOMIC DNA]</scope>
    <source>
        <tissue evidence="21">Muscle</tissue>
    </source>
</reference>
<feature type="domain" description="Ig-like" evidence="19">
    <location>
        <begin position="20"/>
        <end position="105"/>
    </location>
</feature>
<dbReference type="InterPro" id="IPR001881">
    <property type="entry name" value="EGF-like_Ca-bd_dom"/>
</dbReference>
<dbReference type="FunFam" id="2.10.25.10:FF:000240">
    <property type="entry name" value="Vitamin K-dependent protein S"/>
    <property type="match status" value="1"/>
</dbReference>
<evidence type="ECO:0000256" key="5">
    <source>
        <dbReference type="ARBA" id="ARBA00022536"/>
    </source>
</evidence>
<dbReference type="SMART" id="SM00181">
    <property type="entry name" value="EGF"/>
    <property type="match status" value="6"/>
</dbReference>
<keyword evidence="13" id="KW-1015">Disulfide bond</keyword>
<evidence type="ECO:0000313" key="22">
    <source>
        <dbReference type="Proteomes" id="UP000283509"/>
    </source>
</evidence>
<dbReference type="InterPro" id="IPR049883">
    <property type="entry name" value="NOTCH1_EGF-like"/>
</dbReference>
<keyword evidence="10" id="KW-0106">Calcium</keyword>
<feature type="compositionally biased region" description="Pro residues" evidence="17">
    <location>
        <begin position="450"/>
        <end position="472"/>
    </location>
</feature>
<dbReference type="Gene3D" id="2.10.25.10">
    <property type="entry name" value="Laminin"/>
    <property type="match status" value="6"/>
</dbReference>
<feature type="region of interest" description="Disordered" evidence="17">
    <location>
        <begin position="502"/>
        <end position="521"/>
    </location>
</feature>
<dbReference type="Gene3D" id="2.40.155.10">
    <property type="entry name" value="Green fluorescent protein"/>
    <property type="match status" value="1"/>
</dbReference>
<dbReference type="InterPro" id="IPR052065">
    <property type="entry name" value="Compl_asym_regulator"/>
</dbReference>
<dbReference type="PROSITE" id="PS01187">
    <property type="entry name" value="EGF_CA"/>
    <property type="match status" value="3"/>
</dbReference>
<feature type="domain" description="EGF-like" evidence="18">
    <location>
        <begin position="920"/>
        <end position="959"/>
    </location>
</feature>
<keyword evidence="8" id="KW-0732">Signal</keyword>
<dbReference type="SMART" id="SM00682">
    <property type="entry name" value="G2F"/>
    <property type="match status" value="1"/>
</dbReference>
<dbReference type="PROSITE" id="PS50092">
    <property type="entry name" value="TSP1"/>
    <property type="match status" value="5"/>
</dbReference>
<feature type="domain" description="Nidogen G2 beta-barrel" evidence="20">
    <location>
        <begin position="593"/>
        <end position="821"/>
    </location>
</feature>
<dbReference type="InterPro" id="IPR013098">
    <property type="entry name" value="Ig_I-set"/>
</dbReference>
<sequence length="1086" mass="116559">MTWRAARRRPPSSSGRSTPPPICSHRPPVSIVVEVGGTVVFDCEAEGSPLPEVQWSVSPGEMHARYIRLTNGSLQLIAAQIEDEGHVICQAYNELGEDLAKADLSVKVSGMWASWGPWTSCSVSCGPGQQTRRRLCNAPAPRHGGAPCPGDEAHTRPCRPAVRPARRQLVPVGSLGRVQRDVWFRRKIEDEVLLGPRPPLWWSSLHAMECRREEPCSLRDCPGLLLPPCLLVLGVRRVGEWTAWSDCSTTCGQGLRQRTRLCDSPPPAAGGAHCQGDGLEVTPCSNPPCLLDGNWGTWAAWSVCSVSCGGGVRRRERACDDPPPSNGGRYCPGSDTLEDYCNLDMCPVNDNLPPSLTLPPSPSLKRLPPLLPNPRPPPPQPPPPSPSQPHLPPLPQTTFQTLPTPTPTLPNPPPPLHSPTVPPPSPETTLPLAPPSTPTPHPSPSRNDFLPPPPHLPLPPPPPNDLLPQPPSLPLPPWLPRWSSWSSWGSCTATCGGGQRRRFRTCDNPGPSQGGRACTGPDTDSEACNTVKCPVNGAWSSWSEWSPCSMTCGLGMRVRSRLCNNPYPGFGGAPCVGEERETSSCEGDTCEVLPTLAKGTVIGELNGEDLGIVSLVSNVSTLGMQRTVTTRVSPLIPKHATWLTPLLAVASPVYWTSAYEVNGAANGHSLTKGFFRREAHVAFATGARGLYKLRETVDMTHVVRGVDANGALLVDVQLTGHVPYLPPGSLITLQPYNEDYVQTGGGSVFATSTRTFTLDGYHLPYAWNQTISYDAELGLQPYLVQTLHAAGLGSAYRTSQAELDVVVSASISPASNSGTCPSGFTLDSSGPYCRDNDECLASTSRCSHGCTNTVGSYSCDCNSGYTLGPDGYTCQDVDECSMAGVCGPLENCANTPGSYTCTYNCRPGLKRTASGTSCEDINECTETPGVCDQTCLNLIGGYRCDCRRGFRLVGQSRCVDIDECSQFRSPCTHGCENTVGSFRCSCPEGHMLLPNGRCKDINECATYQHDCLEEQECRNTEGSYICITHCPNGLTNADNGTCKDIDECAEQISGCHFTQTCSNTWGSYHCTCPRGFSSSGPGQPCL</sequence>
<evidence type="ECO:0000256" key="10">
    <source>
        <dbReference type="ARBA" id="ARBA00022837"/>
    </source>
</evidence>
<accession>A0A3R7MLH5</accession>
<dbReference type="PROSITE" id="PS01186">
    <property type="entry name" value="EGF_2"/>
    <property type="match status" value="2"/>
</dbReference>
<dbReference type="GO" id="GO:0006897">
    <property type="term" value="P:endocytosis"/>
    <property type="evidence" value="ECO:0007669"/>
    <property type="project" value="UniProtKB-KW"/>
</dbReference>
<dbReference type="SMART" id="SM00209">
    <property type="entry name" value="TSP1"/>
    <property type="match status" value="5"/>
</dbReference>
<dbReference type="InterPro" id="IPR000742">
    <property type="entry name" value="EGF"/>
</dbReference>
<feature type="compositionally biased region" description="Pro residues" evidence="17">
    <location>
        <begin position="369"/>
        <end position="395"/>
    </location>
</feature>
<evidence type="ECO:0000256" key="16">
    <source>
        <dbReference type="PROSITE-ProRule" id="PRU00076"/>
    </source>
</evidence>
<dbReference type="InterPro" id="IPR007110">
    <property type="entry name" value="Ig-like_dom"/>
</dbReference>
<dbReference type="GO" id="GO:0016020">
    <property type="term" value="C:membrane"/>
    <property type="evidence" value="ECO:0007669"/>
    <property type="project" value="UniProtKB-SubCell"/>
</dbReference>
<reference evidence="21 22" key="2">
    <citation type="submission" date="2019-01" db="EMBL/GenBank/DDBJ databases">
        <title>The decoding of complex shrimp genome reveals the adaptation for benthos swimmer, frequently molting mechanism and breeding impact on genome.</title>
        <authorList>
            <person name="Sun Y."/>
            <person name="Gao Y."/>
            <person name="Yu Y."/>
        </authorList>
    </citation>
    <scope>NUCLEOTIDE SEQUENCE [LARGE SCALE GENOMIC DNA]</scope>
    <source>
        <tissue evidence="21">Muscle</tissue>
    </source>
</reference>
<dbReference type="InterPro" id="IPR026823">
    <property type="entry name" value="cEGF"/>
</dbReference>
<dbReference type="Pfam" id="PF12662">
    <property type="entry name" value="cEGF"/>
    <property type="match status" value="1"/>
</dbReference>
<dbReference type="InterPro" id="IPR003599">
    <property type="entry name" value="Ig_sub"/>
</dbReference>
<keyword evidence="15" id="KW-0325">Glycoprotein</keyword>
<dbReference type="InterPro" id="IPR036383">
    <property type="entry name" value="TSP1_rpt_sf"/>
</dbReference>
<dbReference type="OrthoDB" id="6362922at2759"/>
<dbReference type="InterPro" id="IPR003598">
    <property type="entry name" value="Ig_sub2"/>
</dbReference>
<feature type="domain" description="EGF-like" evidence="18">
    <location>
        <begin position="835"/>
        <end position="875"/>
    </location>
</feature>
<feature type="compositionally biased region" description="Basic residues" evidence="17">
    <location>
        <begin position="1"/>
        <end position="10"/>
    </location>
</feature>
<dbReference type="InterPro" id="IPR006605">
    <property type="entry name" value="G2_nidogen/fibulin_G2F"/>
</dbReference>
<evidence type="ECO:0000259" key="20">
    <source>
        <dbReference type="PROSITE" id="PS50993"/>
    </source>
</evidence>
<evidence type="ECO:0000256" key="13">
    <source>
        <dbReference type="ARBA" id="ARBA00023157"/>
    </source>
</evidence>
<name>A0A3R7MLH5_PENVA</name>
<evidence type="ECO:0000256" key="12">
    <source>
        <dbReference type="ARBA" id="ARBA00023136"/>
    </source>
</evidence>
<dbReference type="Pfam" id="PF07474">
    <property type="entry name" value="G2F"/>
    <property type="match status" value="1"/>
</dbReference>
<dbReference type="FunFam" id="2.10.25.10:FF:000014">
    <property type="entry name" value="Latent-transforming growth factor beta-binding protein 3"/>
    <property type="match status" value="1"/>
</dbReference>
<organism evidence="21 22">
    <name type="scientific">Penaeus vannamei</name>
    <name type="common">Whiteleg shrimp</name>
    <name type="synonym">Litopenaeus vannamei</name>
    <dbReference type="NCBI Taxonomy" id="6689"/>
    <lineage>
        <taxon>Eukaryota</taxon>
        <taxon>Metazoa</taxon>
        <taxon>Ecdysozoa</taxon>
        <taxon>Arthropoda</taxon>
        <taxon>Crustacea</taxon>
        <taxon>Multicrustacea</taxon>
        <taxon>Malacostraca</taxon>
        <taxon>Eumalacostraca</taxon>
        <taxon>Eucarida</taxon>
        <taxon>Decapoda</taxon>
        <taxon>Dendrobranchiata</taxon>
        <taxon>Penaeoidea</taxon>
        <taxon>Penaeidae</taxon>
        <taxon>Penaeus</taxon>
    </lineage>
</organism>
<keyword evidence="4" id="KW-0272">Extracellular matrix</keyword>
<dbReference type="STRING" id="6689.A0A3R7MLH5"/>
<evidence type="ECO:0000256" key="8">
    <source>
        <dbReference type="ARBA" id="ARBA00022729"/>
    </source>
</evidence>
<evidence type="ECO:0000259" key="19">
    <source>
        <dbReference type="PROSITE" id="PS50835"/>
    </source>
</evidence>
<dbReference type="SUPFAM" id="SSF48726">
    <property type="entry name" value="Immunoglobulin"/>
    <property type="match status" value="1"/>
</dbReference>
<dbReference type="PRINTS" id="PR01705">
    <property type="entry name" value="TSP1REPEAT"/>
</dbReference>
<dbReference type="Proteomes" id="UP000283509">
    <property type="component" value="Unassembled WGS sequence"/>
</dbReference>
<dbReference type="SUPFAM" id="SSF57196">
    <property type="entry name" value="EGF/Laminin"/>
    <property type="match status" value="3"/>
</dbReference>
<dbReference type="FunFam" id="2.10.25.10:FF:000210">
    <property type="entry name" value="Hemicentin 1"/>
    <property type="match status" value="1"/>
</dbReference>
<dbReference type="PROSITE" id="PS50993">
    <property type="entry name" value="NIDOGEN_G2"/>
    <property type="match status" value="1"/>
</dbReference>
<dbReference type="SMART" id="SM00179">
    <property type="entry name" value="EGF_CA"/>
    <property type="match status" value="6"/>
</dbReference>
<feature type="domain" description="EGF-like" evidence="18">
    <location>
        <begin position="960"/>
        <end position="999"/>
    </location>
</feature>
<gene>
    <name evidence="21" type="ORF">C7M84_001280</name>
</gene>
<dbReference type="InterPro" id="IPR036179">
    <property type="entry name" value="Ig-like_dom_sf"/>
</dbReference>
<evidence type="ECO:0000313" key="21">
    <source>
        <dbReference type="EMBL" id="ROT80008.1"/>
    </source>
</evidence>
<evidence type="ECO:0000256" key="6">
    <source>
        <dbReference type="ARBA" id="ARBA00022583"/>
    </source>
</evidence>
<keyword evidence="12" id="KW-0472">Membrane</keyword>
<feature type="compositionally biased region" description="Pro residues" evidence="17">
    <location>
        <begin position="404"/>
        <end position="443"/>
    </location>
</feature>
<proteinExistence type="predicted"/>
<dbReference type="InterPro" id="IPR000884">
    <property type="entry name" value="TSP1_rpt"/>
</dbReference>
<dbReference type="SUPFAM" id="SSF54511">
    <property type="entry name" value="GFP-like"/>
    <property type="match status" value="1"/>
</dbReference>
<dbReference type="InterPro" id="IPR009017">
    <property type="entry name" value="GFP"/>
</dbReference>
<dbReference type="Pfam" id="PF07645">
    <property type="entry name" value="EGF_CA"/>
    <property type="match status" value="4"/>
</dbReference>
<dbReference type="FunFam" id="2.20.100.10:FF:000067">
    <property type="entry name" value="Hemicentin 1"/>
    <property type="match status" value="2"/>
</dbReference>
<dbReference type="PANTHER" id="PTHR22906">
    <property type="entry name" value="PROPERDIN"/>
    <property type="match status" value="1"/>
</dbReference>
<dbReference type="Gene3D" id="2.60.40.10">
    <property type="entry name" value="Immunoglobulins"/>
    <property type="match status" value="1"/>
</dbReference>
<dbReference type="AlphaFoldDB" id="A0A3R7MLH5"/>
<dbReference type="Pfam" id="PF00090">
    <property type="entry name" value="TSP_1"/>
    <property type="match status" value="5"/>
</dbReference>
<evidence type="ECO:0000256" key="17">
    <source>
        <dbReference type="SAM" id="MobiDB-lite"/>
    </source>
</evidence>
<dbReference type="InterPro" id="IPR000152">
    <property type="entry name" value="EGF-type_Asp/Asn_hydroxyl_site"/>
</dbReference>
<feature type="domain" description="EGF-like" evidence="18">
    <location>
        <begin position="1044"/>
        <end position="1082"/>
    </location>
</feature>
<feature type="non-terminal residue" evidence="21">
    <location>
        <position position="1086"/>
    </location>
</feature>
<dbReference type="SUPFAM" id="SSF82895">
    <property type="entry name" value="TSP-1 type 1 repeat"/>
    <property type="match status" value="5"/>
</dbReference>
<evidence type="ECO:0000259" key="18">
    <source>
        <dbReference type="PROSITE" id="PS50026"/>
    </source>
</evidence>
<dbReference type="Gene3D" id="2.20.100.10">
    <property type="entry name" value="Thrombospondin type-1 (TSP1) repeat"/>
    <property type="match status" value="4"/>
</dbReference>
<keyword evidence="7" id="KW-0812">Transmembrane</keyword>
<dbReference type="SMART" id="SM00409">
    <property type="entry name" value="IG"/>
    <property type="match status" value="1"/>
</dbReference>
<protein>
    <submittedName>
        <fullName evidence="21">Putative hemicentin-1 isoform X7</fullName>
    </submittedName>
</protein>
<dbReference type="PROSITE" id="PS00010">
    <property type="entry name" value="ASX_HYDROXYL"/>
    <property type="match status" value="4"/>
</dbReference>
<keyword evidence="22" id="KW-1185">Reference proteome</keyword>